<evidence type="ECO:0000256" key="1">
    <source>
        <dbReference type="ARBA" id="ARBA00022723"/>
    </source>
</evidence>
<dbReference type="Proteomes" id="UP001140206">
    <property type="component" value="Chromosome 5"/>
</dbReference>
<dbReference type="PROSITE" id="PS50966">
    <property type="entry name" value="ZF_SWIM"/>
    <property type="match status" value="1"/>
</dbReference>
<sequence>MEQPISLDGEDIQNEKDEPHGENNWIPQLGMVFETVEQAWQFWNRYAGKIGFSVRKSYSHKSRTDSVVTSRVFVCSNQGQRQDKKGGNPKNPRAETRTGCKAHLIVKFIRENNHYRVSDFISNHNHLLQKPEACHMIRSQREVTELAQFEIDLADESGIRPKQAYELMGRQVGGQSNLSMTIMDYRNYLRDKRRRVLISGEAMAMLKYFNDRTLENPSFHHVEQVDEFQEITNIVWADARMIADYVRFGDVVAFDTTFGTNKEYRPFGVFVGFNHFRECVIFGATLLYDSTKESFEWVFKTFVEIHNKKAPKTIFTDQEAAIGGAIKTVLPETIHGLCTWHIMENATTHLLSYNRNEFNMLAKFSACMYEYEDEAEFEEAFNELKRNVKDDNEWLPKIYKKKEQWAFCYMKNVLSLGMRSTQLSESINSDIKNYLNSDLDIIRFFKNFERVVDDKRENEKKSEFDWRRTQPRMKVNVPILVQAGSIYTPKIFELFQKEYELSMAAEIKVVTSNEFMVATWSADHSNFSKKFHKVLWDHANTTVSCGCKKYERMGILCWHALKVLDAMNIKTLPEKYIWKRWTREAREGTIEDRNGRLVIEDTRLDMARRNRDLCRKFMKIASQASPDEEVSLFVNGVLERLEHQVEEKMQKKVTTADISHQAPPVPNFVSDSQPHLKKKNGTKGSKRHRSGIEIVRKKIQKKAARNSKTKEICKDNLTPTLTQNSQLDDNTSNLTLESQVDDYVSYARLLTENSSFALPSPRSEITSTSQNMSPFD</sequence>
<evidence type="ECO:0000259" key="6">
    <source>
        <dbReference type="PROSITE" id="PS50966"/>
    </source>
</evidence>
<gene>
    <name evidence="7" type="ORF">LUZ62_091151</name>
</gene>
<dbReference type="GO" id="GO:0008270">
    <property type="term" value="F:zinc ion binding"/>
    <property type="evidence" value="ECO:0007669"/>
    <property type="project" value="UniProtKB-KW"/>
</dbReference>
<keyword evidence="2 4" id="KW-0863">Zinc-finger</keyword>
<dbReference type="SMART" id="SM00575">
    <property type="entry name" value="ZnF_PMZ"/>
    <property type="match status" value="1"/>
</dbReference>
<dbReference type="Pfam" id="PF04434">
    <property type="entry name" value="SWIM"/>
    <property type="match status" value="1"/>
</dbReference>
<accession>A0AAV8CQR5</accession>
<dbReference type="InterPro" id="IPR007527">
    <property type="entry name" value="Znf_SWIM"/>
</dbReference>
<evidence type="ECO:0000256" key="2">
    <source>
        <dbReference type="ARBA" id="ARBA00022771"/>
    </source>
</evidence>
<proteinExistence type="predicted"/>
<dbReference type="InterPro" id="IPR004330">
    <property type="entry name" value="FAR1_DNA_bnd_dom"/>
</dbReference>
<feature type="compositionally biased region" description="Basic residues" evidence="5">
    <location>
        <begin position="675"/>
        <end position="689"/>
    </location>
</feature>
<dbReference type="InterPro" id="IPR006564">
    <property type="entry name" value="Znf_PMZ"/>
</dbReference>
<keyword evidence="8" id="KW-1185">Reference proteome</keyword>
<dbReference type="PANTHER" id="PTHR47718">
    <property type="entry name" value="OS01G0519700 PROTEIN"/>
    <property type="match status" value="1"/>
</dbReference>
<name>A0AAV8CQR5_9POAL</name>
<organism evidence="7 8">
    <name type="scientific">Rhynchospora pubera</name>
    <dbReference type="NCBI Taxonomy" id="906938"/>
    <lineage>
        <taxon>Eukaryota</taxon>
        <taxon>Viridiplantae</taxon>
        <taxon>Streptophyta</taxon>
        <taxon>Embryophyta</taxon>
        <taxon>Tracheophyta</taxon>
        <taxon>Spermatophyta</taxon>
        <taxon>Magnoliopsida</taxon>
        <taxon>Liliopsida</taxon>
        <taxon>Poales</taxon>
        <taxon>Cyperaceae</taxon>
        <taxon>Cyperoideae</taxon>
        <taxon>Rhynchosporeae</taxon>
        <taxon>Rhynchospora</taxon>
    </lineage>
</organism>
<protein>
    <submittedName>
        <fullName evidence="7">Protein FAR1-RELATED SEQUENCE 5</fullName>
    </submittedName>
</protein>
<evidence type="ECO:0000256" key="5">
    <source>
        <dbReference type="SAM" id="MobiDB-lite"/>
    </source>
</evidence>
<reference evidence="7" key="1">
    <citation type="submission" date="2022-08" db="EMBL/GenBank/DDBJ databases">
        <authorList>
            <person name="Marques A."/>
        </authorList>
    </citation>
    <scope>NUCLEOTIDE SEQUENCE</scope>
    <source>
        <strain evidence="7">RhyPub2mFocal</strain>
        <tissue evidence="7">Leaves</tissue>
    </source>
</reference>
<dbReference type="EMBL" id="JAMFTS010000005">
    <property type="protein sequence ID" value="KAJ4756746.1"/>
    <property type="molecule type" value="Genomic_DNA"/>
</dbReference>
<evidence type="ECO:0000313" key="8">
    <source>
        <dbReference type="Proteomes" id="UP001140206"/>
    </source>
</evidence>
<comment type="caution">
    <text evidence="7">The sequence shown here is derived from an EMBL/GenBank/DDBJ whole genome shotgun (WGS) entry which is preliminary data.</text>
</comment>
<dbReference type="Pfam" id="PF03101">
    <property type="entry name" value="FAR1"/>
    <property type="match status" value="1"/>
</dbReference>
<evidence type="ECO:0000256" key="4">
    <source>
        <dbReference type="PROSITE-ProRule" id="PRU00325"/>
    </source>
</evidence>
<feature type="domain" description="SWIM-type" evidence="6">
    <location>
        <begin position="532"/>
        <end position="568"/>
    </location>
</feature>
<evidence type="ECO:0000313" key="7">
    <source>
        <dbReference type="EMBL" id="KAJ4756746.1"/>
    </source>
</evidence>
<dbReference type="AlphaFoldDB" id="A0AAV8CQR5"/>
<dbReference type="Pfam" id="PF10551">
    <property type="entry name" value="MULE"/>
    <property type="match status" value="1"/>
</dbReference>
<dbReference type="PANTHER" id="PTHR47718:SF2">
    <property type="entry name" value="PROTEIN FAR1-RELATED SEQUENCE 5-LIKE"/>
    <property type="match status" value="1"/>
</dbReference>
<feature type="region of interest" description="Disordered" evidence="5">
    <location>
        <begin position="654"/>
        <end position="691"/>
    </location>
</feature>
<keyword evidence="3" id="KW-0862">Zinc</keyword>
<keyword evidence="1" id="KW-0479">Metal-binding</keyword>
<feature type="region of interest" description="Disordered" evidence="5">
    <location>
        <begin position="1"/>
        <end position="24"/>
    </location>
</feature>
<dbReference type="InterPro" id="IPR018289">
    <property type="entry name" value="MULE_transposase_dom"/>
</dbReference>
<evidence type="ECO:0000256" key="3">
    <source>
        <dbReference type="ARBA" id="ARBA00022833"/>
    </source>
</evidence>